<dbReference type="AlphaFoldDB" id="A0A2G8JMX4"/>
<evidence type="ECO:0000256" key="1">
    <source>
        <dbReference type="SAM" id="MobiDB-lite"/>
    </source>
</evidence>
<protein>
    <submittedName>
        <fullName evidence="2">Uncharacterized protein</fullName>
    </submittedName>
</protein>
<evidence type="ECO:0000313" key="2">
    <source>
        <dbReference type="EMBL" id="PIK37112.1"/>
    </source>
</evidence>
<keyword evidence="3" id="KW-1185">Reference proteome</keyword>
<dbReference type="EMBL" id="MRZV01001556">
    <property type="protein sequence ID" value="PIK37112.1"/>
    <property type="molecule type" value="Genomic_DNA"/>
</dbReference>
<organism evidence="2 3">
    <name type="scientific">Stichopus japonicus</name>
    <name type="common">Sea cucumber</name>
    <dbReference type="NCBI Taxonomy" id="307972"/>
    <lineage>
        <taxon>Eukaryota</taxon>
        <taxon>Metazoa</taxon>
        <taxon>Echinodermata</taxon>
        <taxon>Eleutherozoa</taxon>
        <taxon>Echinozoa</taxon>
        <taxon>Holothuroidea</taxon>
        <taxon>Aspidochirotacea</taxon>
        <taxon>Aspidochirotida</taxon>
        <taxon>Stichopodidae</taxon>
        <taxon>Apostichopus</taxon>
    </lineage>
</organism>
<proteinExistence type="predicted"/>
<gene>
    <name evidence="2" type="ORF">BSL78_26055</name>
</gene>
<dbReference type="Proteomes" id="UP000230750">
    <property type="component" value="Unassembled WGS sequence"/>
</dbReference>
<comment type="caution">
    <text evidence="2">The sequence shown here is derived from an EMBL/GenBank/DDBJ whole genome shotgun (WGS) entry which is preliminary data.</text>
</comment>
<name>A0A2G8JMX4_STIJA</name>
<feature type="region of interest" description="Disordered" evidence="1">
    <location>
        <begin position="1"/>
        <end position="56"/>
    </location>
</feature>
<sequence length="200" mass="22508">MRTSGRTSSQETRLADQEACPRQPDHLARLPAQAVLPDPRPQGPEQPALPAERPKPQAHLVATWMTPPVPLVMPPTPGSTWPVLKAFQPVPHTVQPVQPIQPSTRAFPLLTRDSDQMSYHLQDMHLEEVSTPVVPQGAMKRSRSRALFHKFSLWVDKLLEEDRLRTMGQKCKEESNGFSTTQGTSETWALVAREVRAQRF</sequence>
<feature type="compositionally biased region" description="Polar residues" evidence="1">
    <location>
        <begin position="1"/>
        <end position="12"/>
    </location>
</feature>
<reference evidence="2 3" key="1">
    <citation type="journal article" date="2017" name="PLoS Biol.">
        <title>The sea cucumber genome provides insights into morphological evolution and visceral regeneration.</title>
        <authorList>
            <person name="Zhang X."/>
            <person name="Sun L."/>
            <person name="Yuan J."/>
            <person name="Sun Y."/>
            <person name="Gao Y."/>
            <person name="Zhang L."/>
            <person name="Li S."/>
            <person name="Dai H."/>
            <person name="Hamel J.F."/>
            <person name="Liu C."/>
            <person name="Yu Y."/>
            <person name="Liu S."/>
            <person name="Lin W."/>
            <person name="Guo K."/>
            <person name="Jin S."/>
            <person name="Xu P."/>
            <person name="Storey K.B."/>
            <person name="Huan P."/>
            <person name="Zhang T."/>
            <person name="Zhou Y."/>
            <person name="Zhang J."/>
            <person name="Lin C."/>
            <person name="Li X."/>
            <person name="Xing L."/>
            <person name="Huo D."/>
            <person name="Sun M."/>
            <person name="Wang L."/>
            <person name="Mercier A."/>
            <person name="Li F."/>
            <person name="Yang H."/>
            <person name="Xiang J."/>
        </authorList>
    </citation>
    <scope>NUCLEOTIDE SEQUENCE [LARGE SCALE GENOMIC DNA]</scope>
    <source>
        <strain evidence="2">Shaxun</strain>
        <tissue evidence="2">Muscle</tissue>
    </source>
</reference>
<accession>A0A2G8JMX4</accession>
<evidence type="ECO:0000313" key="3">
    <source>
        <dbReference type="Proteomes" id="UP000230750"/>
    </source>
</evidence>